<proteinExistence type="predicted"/>
<sequence length="143" mass="15918">MAEKEKQADFSFETVAALCCAILMHGGNIGKQTYDMMSALDGKRTANGFQHQFRAVLKRAKELQKMEGDDLKSVAAKPRANRESPKVPQTPKTPTTPKTSRVPKGTKRGLPVKDEEEDEDATAPGDEEVKRTKYEFDFPDQDS</sequence>
<feature type="region of interest" description="Disordered" evidence="1">
    <location>
        <begin position="64"/>
        <end position="143"/>
    </location>
</feature>
<evidence type="ECO:0000313" key="2">
    <source>
        <dbReference type="EMBL" id="PSK55730.1"/>
    </source>
</evidence>
<dbReference type="OrthoDB" id="3938057at2759"/>
<dbReference type="Proteomes" id="UP000243723">
    <property type="component" value="Unassembled WGS sequence"/>
</dbReference>
<dbReference type="AlphaFoldDB" id="A0A2P8A5K4"/>
<dbReference type="EMBL" id="NHZQ01000066">
    <property type="protein sequence ID" value="PSK55730.1"/>
    <property type="molecule type" value="Genomic_DNA"/>
</dbReference>
<gene>
    <name evidence="2" type="ORF">B9Z65_4608</name>
</gene>
<feature type="compositionally biased region" description="Basic and acidic residues" evidence="1">
    <location>
        <begin position="127"/>
        <end position="136"/>
    </location>
</feature>
<feature type="compositionally biased region" description="Low complexity" evidence="1">
    <location>
        <begin position="86"/>
        <end position="99"/>
    </location>
</feature>
<reference evidence="2 3" key="1">
    <citation type="submission" date="2017-05" db="EMBL/GenBank/DDBJ databases">
        <title>Draft genome sequence of Elsinoe australis.</title>
        <authorList>
            <person name="Cheng Q."/>
        </authorList>
    </citation>
    <scope>NUCLEOTIDE SEQUENCE [LARGE SCALE GENOMIC DNA]</scope>
    <source>
        <strain evidence="2 3">NL1</strain>
    </source>
</reference>
<name>A0A2P8A5K4_9PEZI</name>
<comment type="caution">
    <text evidence="2">The sequence shown here is derived from an EMBL/GenBank/DDBJ whole genome shotgun (WGS) entry which is preliminary data.</text>
</comment>
<evidence type="ECO:0000256" key="1">
    <source>
        <dbReference type="SAM" id="MobiDB-lite"/>
    </source>
</evidence>
<evidence type="ECO:0000313" key="3">
    <source>
        <dbReference type="Proteomes" id="UP000243723"/>
    </source>
</evidence>
<organism evidence="2 3">
    <name type="scientific">Elsinoe australis</name>
    <dbReference type="NCBI Taxonomy" id="40998"/>
    <lineage>
        <taxon>Eukaryota</taxon>
        <taxon>Fungi</taxon>
        <taxon>Dikarya</taxon>
        <taxon>Ascomycota</taxon>
        <taxon>Pezizomycotina</taxon>
        <taxon>Dothideomycetes</taxon>
        <taxon>Dothideomycetidae</taxon>
        <taxon>Myriangiales</taxon>
        <taxon>Elsinoaceae</taxon>
        <taxon>Elsinoe</taxon>
    </lineage>
</organism>
<protein>
    <submittedName>
        <fullName evidence="2">Uncharacterized protein</fullName>
    </submittedName>
</protein>
<keyword evidence="3" id="KW-1185">Reference proteome</keyword>
<accession>A0A2P8A5K4</accession>